<evidence type="ECO:0000313" key="2">
    <source>
        <dbReference type="Proteomes" id="UP001162501"/>
    </source>
</evidence>
<proteinExistence type="predicted"/>
<dbReference type="Proteomes" id="UP001162501">
    <property type="component" value="Chromosome 1"/>
</dbReference>
<evidence type="ECO:0000313" key="1">
    <source>
        <dbReference type="EMBL" id="CAI9691158.1"/>
    </source>
</evidence>
<reference evidence="1" key="1">
    <citation type="submission" date="2023-05" db="EMBL/GenBank/DDBJ databases">
        <authorList>
            <consortium name="ELIXIR-Norway"/>
        </authorList>
    </citation>
    <scope>NUCLEOTIDE SEQUENCE</scope>
</reference>
<accession>A0ACB0DSG4</accession>
<protein>
    <submittedName>
        <fullName evidence="1">Uncharacterized protein</fullName>
    </submittedName>
</protein>
<name>A0ACB0DSG4_RANTA</name>
<organism evidence="1 2">
    <name type="scientific">Rangifer tarandus platyrhynchus</name>
    <name type="common">Svalbard reindeer</name>
    <dbReference type="NCBI Taxonomy" id="3082113"/>
    <lineage>
        <taxon>Eukaryota</taxon>
        <taxon>Metazoa</taxon>
        <taxon>Chordata</taxon>
        <taxon>Craniata</taxon>
        <taxon>Vertebrata</taxon>
        <taxon>Euteleostomi</taxon>
        <taxon>Mammalia</taxon>
        <taxon>Eutheria</taxon>
        <taxon>Laurasiatheria</taxon>
        <taxon>Artiodactyla</taxon>
        <taxon>Ruminantia</taxon>
        <taxon>Pecora</taxon>
        <taxon>Cervidae</taxon>
        <taxon>Odocoileinae</taxon>
        <taxon>Rangifer</taxon>
    </lineage>
</organism>
<dbReference type="EMBL" id="OX596085">
    <property type="protein sequence ID" value="CAI9691158.1"/>
    <property type="molecule type" value="Genomic_DNA"/>
</dbReference>
<gene>
    <name evidence="1" type="ORF">MRATA1EN3_LOCUS2371</name>
</gene>
<sequence>MYVYCRLRGRLAHERSLELLDVLCSLLIHKVLLANRSHWAKQKRQDHGGKDCPPPRGRLGGGTLSPKKPLRSEEVPGVRLSTLLRSGPLMEEFLTKRSRSVSNTVTRTGLNIGFQDCQTHRGGATRLSRESRAGSKPPTTEEAVGKPGVGRFRRKKCRRASPPQKQRAGDAPGLSRGGGWGAGGKLNSGWARNGSFFAPPSPSRLRRQRCLAPIGRGPWGKSWNQLVGKVGPKVQTRRARKAGEVETKTARLPRKSVPDLGRVQLRTGKQGSPSLTPQFPEAAGAWGFRCLSDPDHPDAQEEGHNPLRAADTRLSGLFHGAGGQWARLSEMIHALKPPGTEDPPSPLFRCA</sequence>